<keyword evidence="2" id="KW-1185">Reference proteome</keyword>
<dbReference type="OrthoDB" id="2663775at2"/>
<evidence type="ECO:0000313" key="2">
    <source>
        <dbReference type="Proteomes" id="UP000029734"/>
    </source>
</evidence>
<dbReference type="STRING" id="268407.PWYN_19350"/>
<dbReference type="AlphaFoldDB" id="A0A098M462"/>
<name>A0A098M462_9BACL</name>
<comment type="caution">
    <text evidence="1">The sequence shown here is derived from an EMBL/GenBank/DDBJ whole genome shotgun (WGS) entry which is preliminary data.</text>
</comment>
<proteinExistence type="predicted"/>
<reference evidence="1 2" key="1">
    <citation type="submission" date="2014-08" db="EMBL/GenBank/DDBJ databases">
        <authorList>
            <person name="den Bakker H.C."/>
        </authorList>
    </citation>
    <scope>NUCLEOTIDE SEQUENCE [LARGE SCALE GENOMIC DNA]</scope>
    <source>
        <strain evidence="1 2">DSM 18334</strain>
    </source>
</reference>
<dbReference type="Proteomes" id="UP000029734">
    <property type="component" value="Unassembled WGS sequence"/>
</dbReference>
<dbReference type="RefSeq" id="WP_036655123.1">
    <property type="nucleotide sequence ID" value="NZ_JQCR01000003.1"/>
</dbReference>
<gene>
    <name evidence="1" type="ORF">PWYN_19350</name>
</gene>
<reference evidence="1 2" key="2">
    <citation type="submission" date="2014-10" db="EMBL/GenBank/DDBJ databases">
        <title>Comparative genomics of the Paenibacillus odorifer group.</title>
        <authorList>
            <person name="Tsai Y.-C."/>
            <person name="Martin N."/>
            <person name="Korlach J."/>
            <person name="Wiedmann M."/>
        </authorList>
    </citation>
    <scope>NUCLEOTIDE SEQUENCE [LARGE SCALE GENOMIC DNA]</scope>
    <source>
        <strain evidence="1 2">DSM 18334</strain>
    </source>
</reference>
<dbReference type="eggNOG" id="ENOG5030I6N">
    <property type="taxonomic scope" value="Bacteria"/>
</dbReference>
<sequence>MKKKTKIFLIIVGLFLIYVLFFPMPSPEMAVRKYLLITNPVVALTGKVDEGKVNNDPKYGDLYFVYEVEKPFIYVKKNAMGWSVTSSGTGP</sequence>
<dbReference type="EMBL" id="JQCR01000003">
    <property type="protein sequence ID" value="KGE16841.1"/>
    <property type="molecule type" value="Genomic_DNA"/>
</dbReference>
<evidence type="ECO:0000313" key="1">
    <source>
        <dbReference type="EMBL" id="KGE16841.1"/>
    </source>
</evidence>
<organism evidence="1 2">
    <name type="scientific">Paenibacillus wynnii</name>
    <dbReference type="NCBI Taxonomy" id="268407"/>
    <lineage>
        <taxon>Bacteria</taxon>
        <taxon>Bacillati</taxon>
        <taxon>Bacillota</taxon>
        <taxon>Bacilli</taxon>
        <taxon>Bacillales</taxon>
        <taxon>Paenibacillaceae</taxon>
        <taxon>Paenibacillus</taxon>
    </lineage>
</organism>
<accession>A0A098M462</accession>
<protein>
    <submittedName>
        <fullName evidence="1">Uncharacterized protein</fullName>
    </submittedName>
</protein>